<keyword evidence="2" id="KW-1133">Transmembrane helix</keyword>
<proteinExistence type="predicted"/>
<protein>
    <submittedName>
        <fullName evidence="3">Uncharacterized protein</fullName>
    </submittedName>
</protein>
<reference evidence="3 4" key="1">
    <citation type="submission" date="2023-01" db="EMBL/GenBank/DDBJ databases">
        <authorList>
            <person name="Kreplak J."/>
        </authorList>
    </citation>
    <scope>NUCLEOTIDE SEQUENCE [LARGE SCALE GENOMIC DNA]</scope>
</reference>
<sequence>MSTAAESATDPCSHDLHSNEAHSLSLPSHSQNAPTTQPLPPFAPPIIGIFPQHHKPTPSDVLCAQPPLNAESCRSEHPASERRASLTIIIRRRRSFLPPRSTVFSILNITVCIFFCFFLLPCVT</sequence>
<accession>A0AAV0YNY5</accession>
<feature type="compositionally biased region" description="Polar residues" evidence="1">
    <location>
        <begin position="21"/>
        <end position="32"/>
    </location>
</feature>
<evidence type="ECO:0000256" key="1">
    <source>
        <dbReference type="SAM" id="MobiDB-lite"/>
    </source>
</evidence>
<dbReference type="EMBL" id="OX451736">
    <property type="protein sequence ID" value="CAI8587785.1"/>
    <property type="molecule type" value="Genomic_DNA"/>
</dbReference>
<feature type="region of interest" description="Disordered" evidence="1">
    <location>
        <begin position="1"/>
        <end position="61"/>
    </location>
</feature>
<keyword evidence="4" id="KW-1185">Reference proteome</keyword>
<organism evidence="3 4">
    <name type="scientific">Vicia faba</name>
    <name type="common">Broad bean</name>
    <name type="synonym">Faba vulgaris</name>
    <dbReference type="NCBI Taxonomy" id="3906"/>
    <lineage>
        <taxon>Eukaryota</taxon>
        <taxon>Viridiplantae</taxon>
        <taxon>Streptophyta</taxon>
        <taxon>Embryophyta</taxon>
        <taxon>Tracheophyta</taxon>
        <taxon>Spermatophyta</taxon>
        <taxon>Magnoliopsida</taxon>
        <taxon>eudicotyledons</taxon>
        <taxon>Gunneridae</taxon>
        <taxon>Pentapetalae</taxon>
        <taxon>rosids</taxon>
        <taxon>fabids</taxon>
        <taxon>Fabales</taxon>
        <taxon>Fabaceae</taxon>
        <taxon>Papilionoideae</taxon>
        <taxon>50 kb inversion clade</taxon>
        <taxon>NPAAA clade</taxon>
        <taxon>Hologalegina</taxon>
        <taxon>IRL clade</taxon>
        <taxon>Fabeae</taxon>
        <taxon>Vicia</taxon>
    </lineage>
</organism>
<keyword evidence="2" id="KW-0472">Membrane</keyword>
<evidence type="ECO:0000313" key="4">
    <source>
        <dbReference type="Proteomes" id="UP001157006"/>
    </source>
</evidence>
<gene>
    <name evidence="3" type="ORF">VFH_I316400</name>
</gene>
<evidence type="ECO:0000256" key="2">
    <source>
        <dbReference type="SAM" id="Phobius"/>
    </source>
</evidence>
<keyword evidence="2" id="KW-0812">Transmembrane</keyword>
<dbReference type="AlphaFoldDB" id="A0AAV0YNY5"/>
<dbReference type="Proteomes" id="UP001157006">
    <property type="component" value="Chromosome 1L"/>
</dbReference>
<feature type="transmembrane region" description="Helical" evidence="2">
    <location>
        <begin position="101"/>
        <end position="120"/>
    </location>
</feature>
<evidence type="ECO:0000313" key="3">
    <source>
        <dbReference type="EMBL" id="CAI8587785.1"/>
    </source>
</evidence>
<name>A0AAV0YNY5_VICFA</name>